<comment type="caution">
    <text evidence="4">The sequence shown here is derived from an EMBL/GenBank/DDBJ whole genome shotgun (WGS) entry which is preliminary data.</text>
</comment>
<evidence type="ECO:0000256" key="2">
    <source>
        <dbReference type="ARBA" id="ARBA00009265"/>
    </source>
</evidence>
<protein>
    <recommendedName>
        <fullName evidence="6">Protein NRDE2 homolog</fullName>
    </recommendedName>
</protein>
<evidence type="ECO:0000256" key="3">
    <source>
        <dbReference type="ARBA" id="ARBA00023242"/>
    </source>
</evidence>
<dbReference type="EMBL" id="JADGMS010000015">
    <property type="protein sequence ID" value="KAF9667487.1"/>
    <property type="molecule type" value="Genomic_DNA"/>
</dbReference>
<dbReference type="GO" id="GO:0031048">
    <property type="term" value="P:regulatory ncRNA-mediated heterochromatin formation"/>
    <property type="evidence" value="ECO:0007669"/>
    <property type="project" value="TreeGrafter"/>
</dbReference>
<comment type="similarity">
    <text evidence="2">Belongs to the NRDE2 family.</text>
</comment>
<dbReference type="GO" id="GO:0006396">
    <property type="term" value="P:RNA processing"/>
    <property type="evidence" value="ECO:0007669"/>
    <property type="project" value="InterPro"/>
</dbReference>
<dbReference type="GO" id="GO:0071013">
    <property type="term" value="C:catalytic step 2 spliceosome"/>
    <property type="evidence" value="ECO:0007669"/>
    <property type="project" value="TreeGrafter"/>
</dbReference>
<organism evidence="4 5">
    <name type="scientific">Salix dunnii</name>
    <dbReference type="NCBI Taxonomy" id="1413687"/>
    <lineage>
        <taxon>Eukaryota</taxon>
        <taxon>Viridiplantae</taxon>
        <taxon>Streptophyta</taxon>
        <taxon>Embryophyta</taxon>
        <taxon>Tracheophyta</taxon>
        <taxon>Spermatophyta</taxon>
        <taxon>Magnoliopsida</taxon>
        <taxon>eudicotyledons</taxon>
        <taxon>Gunneridae</taxon>
        <taxon>Pentapetalae</taxon>
        <taxon>rosids</taxon>
        <taxon>fabids</taxon>
        <taxon>Malpighiales</taxon>
        <taxon>Salicaceae</taxon>
        <taxon>Saliceae</taxon>
        <taxon>Salix</taxon>
    </lineage>
</organism>
<sequence>MLTHLQMIPFRLRHGFATPALLPISPSVWAGSDTKTTKDYYFDTHGDRDNLVYGTPYRMDVPRYKPYNSKKLDFQGLYLLNKRGRGFDRDGDIDFLDTQLKSVGRYWSSKYAAVERHKNLKRLRVLARKKPRVVVSDEFIPLSDMDMSHDGGDHPGSDLKDCLVVEESWEDEVLRKTREFNKLTREHPHDEKIWLDFAEFQDKVASMQPQKGARLQMLEKKISVLEKATELNPDNEKLLFCLMKAYQSRDSSDMLIGRWEKVLMHHSGNHKLWKEYLRVVHGEFSRFKVSYMRKMYAHAIQAVSSACSRQFRQVYQNEKPSSLDPAIVQQELGLVDIFLSLCRLEWQAGYQELATALFQAEIEFTVFCPSLLLTEHSKLRLFEHFWNSDGPRVGEEGAVGWSTWLEKEEENRQRILKEEASHDEDRGGWTGWSELLSKHEETTKNQGNAAHNDVTADEFLEESENEDIKQEDDAEALLKQLGIDVDAEPSSEVKDSSTWARISPSRGTPDGEADEHLLRAVLFEDVSEYLFSLNSQEARLSLVSQFIEFFGGDLICTNSSSWKDKLLSIEVLPEPISKNLRSIHNILDISEGSSSSNIFELLLGNTGNSSKRTDAMKFLRNAVLLCLTAFPRNHILEEAALVAEEFSVTKLDSTTPCRVLAKSLLKNDRQDVLLCGVYARREAVFGNIGHARRVFDLALTSVEGLPPDLRTNAPLLYFWYAETELANSSGNNQESPSRALHILSCLGNGETYKPFESKPSSLQLLRAHQGFKERLKIVRSAWVRGVVDDQSLALTCSAALFEELTTGWAAGITVLDEAFTMVLPDRRCHSYQLEFLFNYSVRMLLRYHRQSSLSKIWDCILKGLQIYPSSPELFKTLLEISHLYTTPNKVRWMFDDYFHKKPSVILWLFTLSFEMSRGSSQHRIHGLFERALENERLSSSVIIWRLYIAYEIDIACNPSAAKRAFFRAIHACPWSKKLWLDGFLKLNSILTLKELSDLQDVMRDKELNLRTDIYEILLQDEAMATAIATPSALSPLPSSISTAPTKYYFSVRSSIWPQNTLYSPLRCSSHASFSPKSQDGLFDPDLRSVLELATDSELYELEYILFGPSHFSPLLKSIASKRAEIDYAMMDQDLEEREDMISCLESRFLFLAADARSTLRGWRPTYRNVLLTVRKKLSIGCSSKLSTEDLEAEIFLHLLEEYASEQSGTFPGLWELSKTSDDQGSLGIGLSQEKVQALAAQKLGAADLQSIILKLAKKLTGKVFLEAANYQIKKEIIKKGGQLAAVNLESRAALIVAKQGFVGAVSRYLGLRSMMSLLGPMLWGTFLADVVIQMLGTDYARILRAIYAFAQIRITRTYRLPCDND</sequence>
<dbReference type="GO" id="GO:1902369">
    <property type="term" value="P:negative regulation of RNA catabolic process"/>
    <property type="evidence" value="ECO:0007669"/>
    <property type="project" value="TreeGrafter"/>
</dbReference>
<reference evidence="4 5" key="1">
    <citation type="submission" date="2020-10" db="EMBL/GenBank/DDBJ databases">
        <title>Plant Genome Project.</title>
        <authorList>
            <person name="Zhang R.-G."/>
        </authorList>
    </citation>
    <scope>NUCLEOTIDE SEQUENCE [LARGE SCALE GENOMIC DNA]</scope>
    <source>
        <strain evidence="4">FAFU-HL-1</strain>
        <tissue evidence="4">Leaf</tissue>
    </source>
</reference>
<keyword evidence="5" id="KW-1185">Reference proteome</keyword>
<proteinExistence type="inferred from homology"/>
<dbReference type="PANTHER" id="PTHR13471:SF0">
    <property type="entry name" value="NUCLEAR EXOSOME REGULATOR NRDE2"/>
    <property type="match status" value="1"/>
</dbReference>
<dbReference type="SUPFAM" id="SSF48452">
    <property type="entry name" value="TPR-like"/>
    <property type="match status" value="1"/>
</dbReference>
<accession>A0A835JA94</accession>
<dbReference type="InterPro" id="IPR003107">
    <property type="entry name" value="HAT"/>
</dbReference>
<comment type="subcellular location">
    <subcellularLocation>
        <location evidence="1">Nucleus</location>
    </subcellularLocation>
</comment>
<name>A0A835JA94_9ROSI</name>
<evidence type="ECO:0000256" key="1">
    <source>
        <dbReference type="ARBA" id="ARBA00004123"/>
    </source>
</evidence>
<dbReference type="InterPro" id="IPR011990">
    <property type="entry name" value="TPR-like_helical_dom_sf"/>
</dbReference>
<dbReference type="PANTHER" id="PTHR13471">
    <property type="entry name" value="TETRATRICOPEPTIDE-LIKE HELICAL"/>
    <property type="match status" value="1"/>
</dbReference>
<dbReference type="OrthoDB" id="297219at2759"/>
<evidence type="ECO:0000313" key="4">
    <source>
        <dbReference type="EMBL" id="KAF9667487.1"/>
    </source>
</evidence>
<evidence type="ECO:0008006" key="6">
    <source>
        <dbReference type="Google" id="ProtNLM"/>
    </source>
</evidence>
<dbReference type="Gene3D" id="1.25.40.10">
    <property type="entry name" value="Tetratricopeptide repeat domain"/>
    <property type="match status" value="2"/>
</dbReference>
<dbReference type="InterPro" id="IPR013633">
    <property type="entry name" value="NRDE-2"/>
</dbReference>
<dbReference type="Proteomes" id="UP000657918">
    <property type="component" value="Unassembled WGS sequence"/>
</dbReference>
<dbReference type="SMART" id="SM00386">
    <property type="entry name" value="HAT"/>
    <property type="match status" value="4"/>
</dbReference>
<evidence type="ECO:0000313" key="5">
    <source>
        <dbReference type="Proteomes" id="UP000657918"/>
    </source>
</evidence>
<keyword evidence="3" id="KW-0539">Nucleus</keyword>
<gene>
    <name evidence="4" type="ORF">SADUNF_Sadunf15G0028100</name>
</gene>
<dbReference type="Pfam" id="PF08424">
    <property type="entry name" value="NRDE-2"/>
    <property type="match status" value="1"/>
</dbReference>